<dbReference type="EMBL" id="CP097509">
    <property type="protein sequence ID" value="URE19491.1"/>
    <property type="molecule type" value="Genomic_DNA"/>
</dbReference>
<gene>
    <name evidence="3" type="ORF">MUK42_04502</name>
</gene>
<protein>
    <submittedName>
        <fullName evidence="3">Uncharacterized protein</fullName>
    </submittedName>
</protein>
<feature type="chain" id="PRO_5039615090" evidence="2">
    <location>
        <begin position="18"/>
        <end position="85"/>
    </location>
</feature>
<keyword evidence="2" id="KW-0732">Signal</keyword>
<feature type="signal peptide" evidence="2">
    <location>
        <begin position="1"/>
        <end position="17"/>
    </location>
</feature>
<evidence type="ECO:0000313" key="3">
    <source>
        <dbReference type="EMBL" id="URE19491.1"/>
    </source>
</evidence>
<evidence type="ECO:0000313" key="4">
    <source>
        <dbReference type="Proteomes" id="UP001055439"/>
    </source>
</evidence>
<proteinExistence type="predicted"/>
<accession>A0A9E7KJB8</accession>
<keyword evidence="4" id="KW-1185">Reference proteome</keyword>
<dbReference type="AlphaFoldDB" id="A0A9E7KJB8"/>
<evidence type="ECO:0000256" key="2">
    <source>
        <dbReference type="SAM" id="SignalP"/>
    </source>
</evidence>
<organism evidence="3 4">
    <name type="scientific">Musa troglodytarum</name>
    <name type="common">fe'i banana</name>
    <dbReference type="NCBI Taxonomy" id="320322"/>
    <lineage>
        <taxon>Eukaryota</taxon>
        <taxon>Viridiplantae</taxon>
        <taxon>Streptophyta</taxon>
        <taxon>Embryophyta</taxon>
        <taxon>Tracheophyta</taxon>
        <taxon>Spermatophyta</taxon>
        <taxon>Magnoliopsida</taxon>
        <taxon>Liliopsida</taxon>
        <taxon>Zingiberales</taxon>
        <taxon>Musaceae</taxon>
        <taxon>Musa</taxon>
    </lineage>
</organism>
<evidence type="ECO:0000256" key="1">
    <source>
        <dbReference type="SAM" id="MobiDB-lite"/>
    </source>
</evidence>
<reference evidence="3" key="1">
    <citation type="submission" date="2022-05" db="EMBL/GenBank/DDBJ databases">
        <title>The Musa troglodytarum L. genome provides insights into the mechanism of non-climacteric behaviour and enrichment of carotenoids.</title>
        <authorList>
            <person name="Wang J."/>
        </authorList>
    </citation>
    <scope>NUCLEOTIDE SEQUENCE</scope>
    <source>
        <tissue evidence="3">Leaf</tissue>
    </source>
</reference>
<feature type="region of interest" description="Disordered" evidence="1">
    <location>
        <begin position="29"/>
        <end position="69"/>
    </location>
</feature>
<sequence>MDLVASLTICFIFLLHAFLAIKELPPQRRRQHVEGATEGPCEEGGVHEGSSSIVRKREQRRAMQARDEKEEVGSRLEWWGSHERG</sequence>
<feature type="compositionally biased region" description="Basic and acidic residues" evidence="1">
    <location>
        <begin position="60"/>
        <end position="69"/>
    </location>
</feature>
<name>A0A9E7KJB8_9LILI</name>
<dbReference type="Proteomes" id="UP001055439">
    <property type="component" value="Chromosome 7"/>
</dbReference>